<keyword evidence="2" id="KW-1185">Reference proteome</keyword>
<gene>
    <name evidence="1" type="ORF">NBH00_06600</name>
</gene>
<reference evidence="1 2" key="1">
    <citation type="submission" date="2022-06" db="EMBL/GenBank/DDBJ databases">
        <title>Paraconexibacter antarcticus.</title>
        <authorList>
            <person name="Kim C.S."/>
        </authorList>
    </citation>
    <scope>NUCLEOTIDE SEQUENCE [LARGE SCALE GENOMIC DNA]</scope>
    <source>
        <strain evidence="1 2">02-257</strain>
    </source>
</reference>
<dbReference type="Proteomes" id="UP001056035">
    <property type="component" value="Chromosome"/>
</dbReference>
<evidence type="ECO:0000313" key="2">
    <source>
        <dbReference type="Proteomes" id="UP001056035"/>
    </source>
</evidence>
<sequence>MTTDDVVQACSGCLVQEDLEQMVSLDLEEALGYAFTALMEAGIEDPEAFLREKGILE</sequence>
<accession>A0ABY5DY80</accession>
<proteinExistence type="predicted"/>
<name>A0ABY5DY80_9ACTN</name>
<evidence type="ECO:0000313" key="1">
    <source>
        <dbReference type="EMBL" id="UTI65879.1"/>
    </source>
</evidence>
<dbReference type="EMBL" id="CP098502">
    <property type="protein sequence ID" value="UTI65879.1"/>
    <property type="molecule type" value="Genomic_DNA"/>
</dbReference>
<protein>
    <submittedName>
        <fullName evidence="1">Uncharacterized protein</fullName>
    </submittedName>
</protein>
<organism evidence="1 2">
    <name type="scientific">Paraconexibacter antarcticus</name>
    <dbReference type="NCBI Taxonomy" id="2949664"/>
    <lineage>
        <taxon>Bacteria</taxon>
        <taxon>Bacillati</taxon>
        <taxon>Actinomycetota</taxon>
        <taxon>Thermoleophilia</taxon>
        <taxon>Solirubrobacterales</taxon>
        <taxon>Paraconexibacteraceae</taxon>
        <taxon>Paraconexibacter</taxon>
    </lineage>
</organism>
<dbReference type="RefSeq" id="WP_254572557.1">
    <property type="nucleotide sequence ID" value="NZ_CP098502.1"/>
</dbReference>